<gene>
    <name evidence="4" type="ORF">N7376_19445</name>
</gene>
<dbReference type="Proteomes" id="UP001158087">
    <property type="component" value="Unassembled WGS sequence"/>
</dbReference>
<dbReference type="InterPro" id="IPR001173">
    <property type="entry name" value="Glyco_trans_2-like"/>
</dbReference>
<protein>
    <submittedName>
        <fullName evidence="4">Glycosyltransferase</fullName>
        <ecNumber evidence="4">2.4.-.-</ecNumber>
    </submittedName>
</protein>
<dbReference type="Gene3D" id="3.40.50.2000">
    <property type="entry name" value="Glycogen Phosphorylase B"/>
    <property type="match status" value="1"/>
</dbReference>
<sequence>MKISVVIPCYNARSKIEACIASLHQIEFPRSEHEVLFVDDCSTDGTFDYLSAICADVVNWHVFRLEMNSGSPSRPRNFGTKVAKGEYIFYLDCDDRILPGALRQHYDVAVRENACIVRGYLLADDGEDSLLEMNRIHHWGVELTRTERIGLIISKQSTIPVSLIKRALIFNNNINWNEDIRMGEDTIFLLSVLVCSDRIEYVDSPAYVYNRRNNGVASSTQRYGSLELRNHIFVWRSAEEILKRVGLSYYKIRLYVGLTTALRAMIIHGQGDITKDDFDLFSIFLKEVWEYLSERRFDPHHVEILDTILSGDYTAFSEARKPRLLIAGYELKFILSSIGDLKKHFNIRVDEWKGHDAHDEKHSRELLQWADYIWCEWLLGNAVWYSKNRRHHQKLVIRMHRMELGRDYGDYLNYEKVHAIIAVSVLFFERLRHKFKYIPRDKVRLIPNYVALGKADTQPESDRLFKLGAVGIVPRRKGFLRMLKILVALRAKDSRYSLDVFGHSPEHFSWITRDKVEMDYYDSCRYFIEENNLSQYVSFIGHSKLPEMISERKVGFVLSTSDSGELFPGPESFHLAVLDGFAGGGQGVVLRWDGCEYIYPSSMIFDTEEEIIDHISNMTIEKFYEGSEVGRALIASRYSQDHFVNSVVSIFKE</sequence>
<reference evidence="4" key="1">
    <citation type="submission" date="2022-09" db="EMBL/GenBank/DDBJ databases">
        <title>Intensive care unit water sources are persistently colonized with multi-drug resistant bacteria and are the site of extensive horizontal gene transfer of antibiotic resistance genes.</title>
        <authorList>
            <person name="Diorio-Toth L."/>
        </authorList>
    </citation>
    <scope>NUCLEOTIDE SEQUENCE</scope>
    <source>
        <strain evidence="4">GD04153</strain>
    </source>
</reference>
<dbReference type="AlphaFoldDB" id="A0AA42H9V8"/>
<dbReference type="EC" id="2.4.-.-" evidence="4"/>
<dbReference type="GO" id="GO:0016758">
    <property type="term" value="F:hexosyltransferase activity"/>
    <property type="evidence" value="ECO:0007669"/>
    <property type="project" value="UniProtKB-ARBA"/>
</dbReference>
<accession>A0AA42H9V8</accession>
<organism evidence="4 5">
    <name type="scientific">Brucella intermedia GD04153</name>
    <dbReference type="NCBI Taxonomy" id="2975438"/>
    <lineage>
        <taxon>Bacteria</taxon>
        <taxon>Pseudomonadati</taxon>
        <taxon>Pseudomonadota</taxon>
        <taxon>Alphaproteobacteria</taxon>
        <taxon>Hyphomicrobiales</taxon>
        <taxon>Brucellaceae</taxon>
        <taxon>Brucella/Ochrobactrum group</taxon>
        <taxon>Brucella</taxon>
    </lineage>
</organism>
<dbReference type="Pfam" id="PF00535">
    <property type="entry name" value="Glycos_transf_2"/>
    <property type="match status" value="1"/>
</dbReference>
<keyword evidence="1 4" id="KW-0328">Glycosyltransferase</keyword>
<proteinExistence type="predicted"/>
<dbReference type="PANTHER" id="PTHR22916">
    <property type="entry name" value="GLYCOSYLTRANSFERASE"/>
    <property type="match status" value="1"/>
</dbReference>
<comment type="caution">
    <text evidence="4">The sequence shown here is derived from an EMBL/GenBank/DDBJ whole genome shotgun (WGS) entry which is preliminary data.</text>
</comment>
<dbReference type="SUPFAM" id="SSF53756">
    <property type="entry name" value="UDP-Glycosyltransferase/glycogen phosphorylase"/>
    <property type="match status" value="1"/>
</dbReference>
<evidence type="ECO:0000256" key="1">
    <source>
        <dbReference type="ARBA" id="ARBA00022676"/>
    </source>
</evidence>
<dbReference type="InterPro" id="IPR029044">
    <property type="entry name" value="Nucleotide-diphossugar_trans"/>
</dbReference>
<dbReference type="PANTHER" id="PTHR22916:SF51">
    <property type="entry name" value="GLYCOSYLTRANSFERASE EPSH-RELATED"/>
    <property type="match status" value="1"/>
</dbReference>
<dbReference type="SUPFAM" id="SSF53448">
    <property type="entry name" value="Nucleotide-diphospho-sugar transferases"/>
    <property type="match status" value="1"/>
</dbReference>
<dbReference type="CDD" id="cd00761">
    <property type="entry name" value="Glyco_tranf_GTA_type"/>
    <property type="match status" value="1"/>
</dbReference>
<name>A0AA42H9V8_9HYPH</name>
<dbReference type="EMBL" id="JAODYY010000010">
    <property type="protein sequence ID" value="MDH0126156.1"/>
    <property type="molecule type" value="Genomic_DNA"/>
</dbReference>
<feature type="domain" description="Glycosyltransferase 2-like" evidence="3">
    <location>
        <begin position="4"/>
        <end position="124"/>
    </location>
</feature>
<evidence type="ECO:0000259" key="3">
    <source>
        <dbReference type="Pfam" id="PF00535"/>
    </source>
</evidence>
<evidence type="ECO:0000313" key="5">
    <source>
        <dbReference type="Proteomes" id="UP001158087"/>
    </source>
</evidence>
<evidence type="ECO:0000313" key="4">
    <source>
        <dbReference type="EMBL" id="MDH0126156.1"/>
    </source>
</evidence>
<evidence type="ECO:0000256" key="2">
    <source>
        <dbReference type="ARBA" id="ARBA00022679"/>
    </source>
</evidence>
<dbReference type="Gene3D" id="3.90.550.10">
    <property type="entry name" value="Spore Coat Polysaccharide Biosynthesis Protein SpsA, Chain A"/>
    <property type="match status" value="1"/>
</dbReference>
<keyword evidence="2 4" id="KW-0808">Transferase</keyword>